<feature type="region of interest" description="Disordered" evidence="5">
    <location>
        <begin position="540"/>
        <end position="569"/>
    </location>
</feature>
<dbReference type="GO" id="GO:0035621">
    <property type="term" value="P:ER to Golgi ceramide transport"/>
    <property type="evidence" value="ECO:0007669"/>
    <property type="project" value="TreeGrafter"/>
</dbReference>
<dbReference type="InterPro" id="IPR009038">
    <property type="entry name" value="GOLD_dom"/>
</dbReference>
<evidence type="ECO:0000313" key="8">
    <source>
        <dbReference type="EMBL" id="KAJ3576741.1"/>
    </source>
</evidence>
<evidence type="ECO:0000256" key="2">
    <source>
        <dbReference type="ARBA" id="ARBA00022448"/>
    </source>
</evidence>
<dbReference type="SUPFAM" id="SSF144000">
    <property type="entry name" value="Oxysterol-binding protein-like"/>
    <property type="match status" value="1"/>
</dbReference>
<dbReference type="GO" id="GO:0006897">
    <property type="term" value="P:endocytosis"/>
    <property type="evidence" value="ECO:0007669"/>
    <property type="project" value="TreeGrafter"/>
</dbReference>
<dbReference type="GO" id="GO:0120009">
    <property type="term" value="P:intermembrane lipid transfer"/>
    <property type="evidence" value="ECO:0007669"/>
    <property type="project" value="UniProtKB-ARBA"/>
</dbReference>
<feature type="region of interest" description="Disordered" evidence="5">
    <location>
        <begin position="1089"/>
        <end position="1153"/>
    </location>
</feature>
<dbReference type="SUPFAM" id="SSF50729">
    <property type="entry name" value="PH domain-like"/>
    <property type="match status" value="1"/>
</dbReference>
<dbReference type="InterPro" id="IPR037239">
    <property type="entry name" value="OSBP_sf"/>
</dbReference>
<dbReference type="SMART" id="SM00233">
    <property type="entry name" value="PH"/>
    <property type="match status" value="1"/>
</dbReference>
<evidence type="ECO:0000313" key="9">
    <source>
        <dbReference type="Proteomes" id="UP001148614"/>
    </source>
</evidence>
<feature type="compositionally biased region" description="Polar residues" evidence="5">
    <location>
        <begin position="383"/>
        <end position="396"/>
    </location>
</feature>
<protein>
    <recommendedName>
        <fullName evidence="10">PH domain-containing protein</fullName>
    </recommendedName>
</protein>
<feature type="domain" description="PH" evidence="6">
    <location>
        <begin position="218"/>
        <end position="312"/>
    </location>
</feature>
<dbReference type="InterPro" id="IPR011993">
    <property type="entry name" value="PH-like_dom_sf"/>
</dbReference>
<keyword evidence="3" id="KW-0445">Lipid transport</keyword>
<dbReference type="Gene3D" id="3.30.70.3490">
    <property type="match status" value="1"/>
</dbReference>
<dbReference type="GO" id="GO:0032541">
    <property type="term" value="C:cortical endoplasmic reticulum"/>
    <property type="evidence" value="ECO:0007669"/>
    <property type="project" value="TreeGrafter"/>
</dbReference>
<feature type="region of interest" description="Disordered" evidence="5">
    <location>
        <begin position="192"/>
        <end position="231"/>
    </location>
</feature>
<dbReference type="VEuPathDB" id="FungiDB:F4678DRAFT_430185"/>
<feature type="region of interest" description="Disordered" evidence="5">
    <location>
        <begin position="378"/>
        <end position="399"/>
    </location>
</feature>
<feature type="compositionally biased region" description="Polar residues" evidence="5">
    <location>
        <begin position="1105"/>
        <end position="1115"/>
    </location>
</feature>
<dbReference type="FunFam" id="2.30.29.30:FF:000369">
    <property type="entry name" value="Oxysterol binding protein"/>
    <property type="match status" value="1"/>
</dbReference>
<dbReference type="Proteomes" id="UP001148614">
    <property type="component" value="Unassembled WGS sequence"/>
</dbReference>
<comment type="similarity">
    <text evidence="1">Belongs to the OSBP family.</text>
</comment>
<feature type="compositionally biased region" description="Basic residues" evidence="5">
    <location>
        <begin position="1143"/>
        <end position="1153"/>
    </location>
</feature>
<dbReference type="InterPro" id="IPR001849">
    <property type="entry name" value="PH_domain"/>
</dbReference>
<evidence type="ECO:0000259" key="6">
    <source>
        <dbReference type="PROSITE" id="PS50003"/>
    </source>
</evidence>
<evidence type="ECO:0000256" key="3">
    <source>
        <dbReference type="ARBA" id="ARBA00023055"/>
    </source>
</evidence>
<dbReference type="InterPro" id="IPR036598">
    <property type="entry name" value="GOLD_dom_sf"/>
</dbReference>
<dbReference type="AlphaFoldDB" id="A0A9W8TPY3"/>
<dbReference type="GO" id="GO:0005829">
    <property type="term" value="C:cytosol"/>
    <property type="evidence" value="ECO:0007669"/>
    <property type="project" value="TreeGrafter"/>
</dbReference>
<dbReference type="GO" id="GO:0032934">
    <property type="term" value="F:sterol binding"/>
    <property type="evidence" value="ECO:0007669"/>
    <property type="project" value="TreeGrafter"/>
</dbReference>
<dbReference type="CDD" id="cd13289">
    <property type="entry name" value="PH_Osh3p_yeast"/>
    <property type="match status" value="1"/>
</dbReference>
<keyword evidence="9" id="KW-1185">Reference proteome</keyword>
<name>A0A9W8TPY3_9PEZI</name>
<dbReference type="PANTHER" id="PTHR10972">
    <property type="entry name" value="OXYSTEROL-BINDING PROTEIN-RELATED"/>
    <property type="match status" value="1"/>
</dbReference>
<dbReference type="EMBL" id="JANPWZ010000458">
    <property type="protein sequence ID" value="KAJ3576741.1"/>
    <property type="molecule type" value="Genomic_DNA"/>
</dbReference>
<dbReference type="GO" id="GO:0006887">
    <property type="term" value="P:exocytosis"/>
    <property type="evidence" value="ECO:0007669"/>
    <property type="project" value="TreeGrafter"/>
</dbReference>
<evidence type="ECO:0008006" key="10">
    <source>
        <dbReference type="Google" id="ProtNLM"/>
    </source>
</evidence>
<organism evidence="8 9">
    <name type="scientific">Xylaria arbuscula</name>
    <dbReference type="NCBI Taxonomy" id="114810"/>
    <lineage>
        <taxon>Eukaryota</taxon>
        <taxon>Fungi</taxon>
        <taxon>Dikarya</taxon>
        <taxon>Ascomycota</taxon>
        <taxon>Pezizomycotina</taxon>
        <taxon>Sordariomycetes</taxon>
        <taxon>Xylariomycetidae</taxon>
        <taxon>Xylariales</taxon>
        <taxon>Xylariaceae</taxon>
        <taxon>Xylaria</taxon>
    </lineage>
</organism>
<feature type="region of interest" description="Disordered" evidence="5">
    <location>
        <begin position="444"/>
        <end position="466"/>
    </location>
</feature>
<dbReference type="PROSITE" id="PS50003">
    <property type="entry name" value="PH_DOMAIN"/>
    <property type="match status" value="1"/>
</dbReference>
<evidence type="ECO:0000259" key="7">
    <source>
        <dbReference type="PROSITE" id="PS50866"/>
    </source>
</evidence>
<reference evidence="8" key="1">
    <citation type="submission" date="2022-07" db="EMBL/GenBank/DDBJ databases">
        <title>Genome Sequence of Xylaria arbuscula.</title>
        <authorList>
            <person name="Buettner E."/>
        </authorList>
    </citation>
    <scope>NUCLEOTIDE SEQUENCE</scope>
    <source>
        <strain evidence="8">VT107</strain>
    </source>
</reference>
<keyword evidence="2" id="KW-0813">Transport</keyword>
<evidence type="ECO:0000256" key="1">
    <source>
        <dbReference type="ARBA" id="ARBA00008842"/>
    </source>
</evidence>
<feature type="compositionally biased region" description="Low complexity" evidence="5">
    <location>
        <begin position="558"/>
        <end position="567"/>
    </location>
</feature>
<dbReference type="PROSITE" id="PS50866">
    <property type="entry name" value="GOLD"/>
    <property type="match status" value="1"/>
</dbReference>
<feature type="compositionally biased region" description="Acidic residues" evidence="5">
    <location>
        <begin position="545"/>
        <end position="557"/>
    </location>
</feature>
<dbReference type="FunFam" id="2.40.160.120:FF:000001">
    <property type="entry name" value="Oxysterol-binding protein"/>
    <property type="match status" value="1"/>
</dbReference>
<dbReference type="GO" id="GO:0097038">
    <property type="term" value="C:perinuclear endoplasmic reticulum"/>
    <property type="evidence" value="ECO:0007669"/>
    <property type="project" value="TreeGrafter"/>
</dbReference>
<dbReference type="InterPro" id="IPR041680">
    <property type="entry name" value="PH_8"/>
</dbReference>
<dbReference type="Pfam" id="PF01237">
    <property type="entry name" value="Oxysterol_BP"/>
    <property type="match status" value="1"/>
</dbReference>
<keyword evidence="4" id="KW-0446">Lipid-binding</keyword>
<dbReference type="InterPro" id="IPR000648">
    <property type="entry name" value="Oxysterol-bd"/>
</dbReference>
<dbReference type="PANTHER" id="PTHR10972:SF203">
    <property type="entry name" value="OXYSTEROL-BINDING PROTEIN HOMOLOG 3"/>
    <property type="match status" value="1"/>
</dbReference>
<dbReference type="GO" id="GO:0034727">
    <property type="term" value="P:piecemeal microautophagy of the nucleus"/>
    <property type="evidence" value="ECO:0007669"/>
    <property type="project" value="TreeGrafter"/>
</dbReference>
<dbReference type="Gene3D" id="2.30.29.30">
    <property type="entry name" value="Pleckstrin-homology domain (PH domain)/Phosphotyrosine-binding domain (PTB)"/>
    <property type="match status" value="1"/>
</dbReference>
<dbReference type="SUPFAM" id="SSF101576">
    <property type="entry name" value="Supernatant protein factor (SPF), C-terminal domain"/>
    <property type="match status" value="1"/>
</dbReference>
<accession>A0A9W8TPY3</accession>
<dbReference type="GO" id="GO:0005886">
    <property type="term" value="C:plasma membrane"/>
    <property type="evidence" value="ECO:0007669"/>
    <property type="project" value="TreeGrafter"/>
</dbReference>
<gene>
    <name evidence="8" type="ORF">NPX13_g3599</name>
</gene>
<dbReference type="Pfam" id="PF15409">
    <property type="entry name" value="PH_8"/>
    <property type="match status" value="1"/>
</dbReference>
<feature type="domain" description="GOLD" evidence="7">
    <location>
        <begin position="1"/>
        <end position="153"/>
    </location>
</feature>
<sequence>MAGIERLEIHSKSYIVRWVKVEEGHTLSWSIQPDRKSINFGIVRHPGSGATKFHSVSGDLESTVEQLDSTEGSGGKNSRSSKNDASTAREQLARKGFILVKWHGKCEADKVSMGTHDVTANQGGMFGLIFDNTFSKQTSKTATLVILSYPTNAPPQGAHYLPNMQAAPAATTSRTSLGKPSPHLGAVTVDSAESLHSHPPGEMTLPGAKRSDATGSTPPYHTGTLHKRRRKKGQGYARRFFSLDYSTCTLSYYHNRNSSALRGAIPLSLAAIAADERRREITIDSGAEVWHLRAANDKEFKEWAQALERASRVARGLEPAPEPTQVQRERLTVPNAQHASIPNTQQGEDRDWQQVETLVSRIVGTRDALRRLVKDMAAEKQSQRPMSSHLSPGSTDISEEGDGYFPAAQQEKRPFWKRKSSASLRTPGMLAPTVSSSLAVPVPSSATSTKLNGVNNKRLSRGGSQVEKSTEDHCAALLNDLDLVVADFTNLLSNSKKRRLPLSRAPTARKSMESTLSADEFFDAEAGEPSNSGSVLVIDRHESDAESPESVADEASIDDVSSVSSIESDTEIGDKTGVAALFPLRPKTLHPLPVDISVDRRKTIPAATVLPPSLIAFVRKNVGKDLSTISMPVSANEPTSMLQRVAEQLEYAQLLDQASQQKIPRDRLLFVTAFAISQFSINRVKERAMRKPFNPLLGETFELLRTESETPGGFRLLVEKVTHRPVRLAMQADAENWSLAQSPAPGQKFWGKSAEITTDGRVRVSLRLPDGTDELYSWTIGTMFLRNVVMGEKYVEPVGTMTVLNESSGAKANVEFKTKGMFGGRCEDVHVDMYGPDGAPTGVSLTGTWTKSLQVVEGGKNTGQEIWKAGQVVPNPATTYGMTAFAASLNEITDVERNRLPPTDTRLRPDQQLAEQGKLDDAETWKVKLEEAQRARRRELEDRGEEYKPKWFYKVADTPDGEELWRFRGGKDSYWEERGKGEWKGVEKIFDVPEDGVIQTTTISAIDGLLAIRWYPWYDIDVLEPPVEEEGGREGFVRYDLVMYIACQRRRHSSGCERFRLSTFTDGAVHLRPDIVLLTWLAIRRHRGPDGPPARPGAVLAGPVSESQGNGSQHDLQLRVLELTRAEPRGVEQRPGGSSSSSSKRKQHQWRQQ</sequence>
<evidence type="ECO:0000256" key="5">
    <source>
        <dbReference type="SAM" id="MobiDB-lite"/>
    </source>
</evidence>
<feature type="compositionally biased region" description="Basic and acidic residues" evidence="5">
    <location>
        <begin position="1122"/>
        <end position="1132"/>
    </location>
</feature>
<dbReference type="Gene3D" id="2.60.120.680">
    <property type="entry name" value="GOLD domain"/>
    <property type="match status" value="1"/>
</dbReference>
<proteinExistence type="inferred from homology"/>
<evidence type="ECO:0000256" key="4">
    <source>
        <dbReference type="ARBA" id="ARBA00023121"/>
    </source>
</evidence>
<comment type="caution">
    <text evidence="8">The sequence shown here is derived from an EMBL/GenBank/DDBJ whole genome shotgun (WGS) entry which is preliminary data.</text>
</comment>
<feature type="region of interest" description="Disordered" evidence="5">
    <location>
        <begin position="62"/>
        <end position="87"/>
    </location>
</feature>
<dbReference type="Gene3D" id="2.40.160.120">
    <property type="match status" value="1"/>
</dbReference>
<dbReference type="GO" id="GO:0030011">
    <property type="term" value="P:maintenance of cell polarity"/>
    <property type="evidence" value="ECO:0007669"/>
    <property type="project" value="TreeGrafter"/>
</dbReference>
<feature type="compositionally biased region" description="Polar residues" evidence="5">
    <location>
        <begin position="449"/>
        <end position="466"/>
    </location>
</feature>